<keyword evidence="1" id="KW-0472">Membrane</keyword>
<evidence type="ECO:0000313" key="3">
    <source>
        <dbReference type="Proteomes" id="UP001310022"/>
    </source>
</evidence>
<dbReference type="Proteomes" id="UP001310022">
    <property type="component" value="Unassembled WGS sequence"/>
</dbReference>
<evidence type="ECO:0000256" key="1">
    <source>
        <dbReference type="SAM" id="Phobius"/>
    </source>
</evidence>
<reference evidence="2 3" key="1">
    <citation type="submission" date="2021-12" db="EMBL/GenBank/DDBJ databases">
        <title>Genome sequencing of bacteria with rrn-lacking chromosome and rrn-plasmid.</title>
        <authorList>
            <person name="Anda M."/>
            <person name="Iwasaki W."/>
        </authorList>
    </citation>
    <scope>NUCLEOTIDE SEQUENCE [LARGE SCALE GENOMIC DNA]</scope>
    <source>
        <strain evidence="2 3">NBRC 15940</strain>
    </source>
</reference>
<name>A0AAN4W3D1_9BACT</name>
<keyword evidence="3" id="KW-1185">Reference proteome</keyword>
<evidence type="ECO:0000313" key="2">
    <source>
        <dbReference type="EMBL" id="GJM64372.1"/>
    </source>
</evidence>
<comment type="caution">
    <text evidence="2">The sequence shown here is derived from an EMBL/GenBank/DDBJ whole genome shotgun (WGS) entry which is preliminary data.</text>
</comment>
<gene>
    <name evidence="2" type="ORF">PEDI_49240</name>
</gene>
<dbReference type="AlphaFoldDB" id="A0AAN4W3D1"/>
<accession>A0AAN4W3D1</accession>
<proteinExistence type="predicted"/>
<dbReference type="EMBL" id="BQKE01000005">
    <property type="protein sequence ID" value="GJM64372.1"/>
    <property type="molecule type" value="Genomic_DNA"/>
</dbReference>
<sequence length="422" mass="49324">MKRELKEHKLKEKLLQKIEVKHIESLTNSDFERLSQLIFERTQTMLSVTTLKRFFGKVSVSENYKTSNSTLNTLSCFVGYDSWEEFQKAHRPVRLHFKLPVFNKWSVFGSLSLFIVVAFFLLLPTSEKPTLEIGLRKLSGTFPFTVSFDYQIKGQDQYFVKFEQYHSLEPLSADYQRISHIYEFPGFYNILIYKKREGIENYQVVDTLQAHIQYPDWMGETYHSGTKSDAKRVLQVDYNGELMISPSQVVKVGMDSSSLYFTSMMYSKPMPVDLDDFSFEGFLQMDTHQDEDFCKWIDLQLTGEFGRKIWLTFVPEGCDRWAKVVISEHQRDGYHHDNQAFMIKDKMKWHQVNIQSKNGVVKVVVDGKQILQQKYQLPLGQLMAVNCRANRSGKFKELKFNGQSMEKSLIVLGEVEAKKEVR</sequence>
<feature type="transmembrane region" description="Helical" evidence="1">
    <location>
        <begin position="101"/>
        <end position="123"/>
    </location>
</feature>
<dbReference type="RefSeq" id="WP_338239437.1">
    <property type="nucleotide sequence ID" value="NZ_BQKE01000005.1"/>
</dbReference>
<keyword evidence="1" id="KW-1133">Transmembrane helix</keyword>
<keyword evidence="1" id="KW-0812">Transmembrane</keyword>
<organism evidence="2 3">
    <name type="scientific">Persicobacter diffluens</name>
    <dbReference type="NCBI Taxonomy" id="981"/>
    <lineage>
        <taxon>Bacteria</taxon>
        <taxon>Pseudomonadati</taxon>
        <taxon>Bacteroidota</taxon>
        <taxon>Cytophagia</taxon>
        <taxon>Cytophagales</taxon>
        <taxon>Persicobacteraceae</taxon>
        <taxon>Persicobacter</taxon>
    </lineage>
</organism>
<protein>
    <submittedName>
        <fullName evidence="2">Uncharacterized protein</fullName>
    </submittedName>
</protein>